<dbReference type="Proteomes" id="UP000001258">
    <property type="component" value="Chromosome"/>
</dbReference>
<evidence type="ECO:0000313" key="3">
    <source>
        <dbReference type="Proteomes" id="UP000001258"/>
    </source>
</evidence>
<keyword evidence="3" id="KW-1185">Reference proteome</keyword>
<dbReference type="STRING" id="272558.gene:10726091"/>
<dbReference type="eggNOG" id="ENOG5030DGN">
    <property type="taxonomic scope" value="Bacteria"/>
</dbReference>
<dbReference type="EMBL" id="BA000004">
    <property type="protein sequence ID" value="BAB03965.1"/>
    <property type="molecule type" value="Genomic_DNA"/>
</dbReference>
<dbReference type="Pfam" id="PF10779">
    <property type="entry name" value="XhlA"/>
    <property type="match status" value="1"/>
</dbReference>
<gene>
    <name evidence="2" type="ordered locus">BH0246</name>
</gene>
<dbReference type="OrthoDB" id="2943262at2"/>
<feature type="transmembrane region" description="Helical" evidence="1">
    <location>
        <begin position="81"/>
        <end position="102"/>
    </location>
</feature>
<evidence type="ECO:0000256" key="1">
    <source>
        <dbReference type="SAM" id="Phobius"/>
    </source>
</evidence>
<name>Q9KG67_HALH5</name>
<sequence length="104" mass="11956">MIEKRGVSFMEKPKKHEVEDALMHIVDRVERVEESQKESATRLNDLERNEALQDKDIKNLTVSLDKIQENTLWLRRTVTNAMITGSVGFFATLVTGIIIWAISK</sequence>
<dbReference type="AlphaFoldDB" id="Q9KG67"/>
<accession>Q9KG67</accession>
<reference evidence="2 3" key="1">
    <citation type="journal article" date="2000" name="Nucleic Acids Res.">
        <title>Complete genome sequence of the alkaliphilic bacterium Bacillus halodurans and genomic sequence comparison with Bacillus subtilis.</title>
        <authorList>
            <person name="Takami H."/>
            <person name="Nakasone K."/>
            <person name="Takaki Y."/>
            <person name="Maeno G."/>
            <person name="Sasaki R."/>
            <person name="Masui N."/>
            <person name="Fuji F."/>
            <person name="Hirama C."/>
            <person name="Nakamura Y."/>
            <person name="Ogasawara N."/>
            <person name="Kuhara S."/>
            <person name="Horikoshi K."/>
        </authorList>
    </citation>
    <scope>NUCLEOTIDE SEQUENCE [LARGE SCALE GENOMIC DNA]</scope>
    <source>
        <strain evidence="3">ATCC BAA-125 / DSM 18197 / FERM 7344 / JCM 9153 / C-125</strain>
    </source>
</reference>
<dbReference type="HOGENOM" id="CLU_2244526_0_0_9"/>
<keyword evidence="1" id="KW-1133">Transmembrane helix</keyword>
<dbReference type="InterPro" id="IPR019715">
    <property type="entry name" value="Haemolysin_XhlA"/>
</dbReference>
<proteinExistence type="predicted"/>
<dbReference type="PIR" id="F83680">
    <property type="entry name" value="F83680"/>
</dbReference>
<keyword evidence="1" id="KW-0812">Transmembrane</keyword>
<keyword evidence="1" id="KW-0472">Membrane</keyword>
<evidence type="ECO:0000313" key="2">
    <source>
        <dbReference type="EMBL" id="BAB03965.1"/>
    </source>
</evidence>
<protein>
    <submittedName>
        <fullName evidence="2">BH0246 protein</fullName>
    </submittedName>
</protein>
<organism evidence="2 3">
    <name type="scientific">Halalkalibacterium halodurans (strain ATCC BAA-125 / DSM 18197 / FERM 7344 / JCM 9153 / C-125)</name>
    <name type="common">Bacillus halodurans</name>
    <dbReference type="NCBI Taxonomy" id="272558"/>
    <lineage>
        <taxon>Bacteria</taxon>
        <taxon>Bacillati</taxon>
        <taxon>Bacillota</taxon>
        <taxon>Bacilli</taxon>
        <taxon>Bacillales</taxon>
        <taxon>Bacillaceae</taxon>
        <taxon>Halalkalibacterium (ex Joshi et al. 2022)</taxon>
    </lineage>
</organism>
<dbReference type="KEGG" id="bha:BH0246"/>